<evidence type="ECO:0000259" key="2">
    <source>
        <dbReference type="Pfam" id="PF07532"/>
    </source>
</evidence>
<proteinExistence type="predicted"/>
<feature type="domain" description="Bacterial Ig-like" evidence="2">
    <location>
        <begin position="345"/>
        <end position="399"/>
    </location>
</feature>
<dbReference type="Pfam" id="PF04122">
    <property type="entry name" value="CW_binding_2"/>
    <property type="match status" value="3"/>
</dbReference>
<organism evidence="3 4">
    <name type="scientific">Desulfosporosinus acidiphilus (strain DSM 22704 / JCM 16185 / SJ4)</name>
    <dbReference type="NCBI Taxonomy" id="646529"/>
    <lineage>
        <taxon>Bacteria</taxon>
        <taxon>Bacillati</taxon>
        <taxon>Bacillota</taxon>
        <taxon>Clostridia</taxon>
        <taxon>Eubacteriales</taxon>
        <taxon>Desulfitobacteriaceae</taxon>
        <taxon>Desulfosporosinus</taxon>
    </lineage>
</organism>
<reference evidence="3 4" key="1">
    <citation type="journal article" date="2012" name="J. Bacteriol.">
        <title>Complete genome sequences of Desulfosporosinus orientis DSM765T, Desulfosporosinus youngiae DSM17734T, Desulfosporosinus meridiei DSM13257T, and Desulfosporosinus acidiphilus DSM22704T.</title>
        <authorList>
            <person name="Pester M."/>
            <person name="Brambilla E."/>
            <person name="Alazard D."/>
            <person name="Rattei T."/>
            <person name="Weinmaier T."/>
            <person name="Han J."/>
            <person name="Lucas S."/>
            <person name="Lapidus A."/>
            <person name="Cheng J.F."/>
            <person name="Goodwin L."/>
            <person name="Pitluck S."/>
            <person name="Peters L."/>
            <person name="Ovchinnikova G."/>
            <person name="Teshima H."/>
            <person name="Detter J.C."/>
            <person name="Han C.S."/>
            <person name="Tapia R."/>
            <person name="Land M.L."/>
            <person name="Hauser L."/>
            <person name="Kyrpides N.C."/>
            <person name="Ivanova N.N."/>
            <person name="Pagani I."/>
            <person name="Huntmann M."/>
            <person name="Wei C.L."/>
            <person name="Davenport K.W."/>
            <person name="Daligault H."/>
            <person name="Chain P.S."/>
            <person name="Chen A."/>
            <person name="Mavromatis K."/>
            <person name="Markowitz V."/>
            <person name="Szeto E."/>
            <person name="Mikhailova N."/>
            <person name="Pati A."/>
            <person name="Wagner M."/>
            <person name="Woyke T."/>
            <person name="Ollivier B."/>
            <person name="Klenk H.P."/>
            <person name="Spring S."/>
            <person name="Loy A."/>
        </authorList>
    </citation>
    <scope>NUCLEOTIDE SEQUENCE [LARGE SCALE GENOMIC DNA]</scope>
    <source>
        <strain evidence="4">DSM 22704 / JCM 16185 / SJ4</strain>
    </source>
</reference>
<dbReference type="OrthoDB" id="1927963at2"/>
<evidence type="ECO:0000313" key="4">
    <source>
        <dbReference type="Proteomes" id="UP000002892"/>
    </source>
</evidence>
<dbReference type="Gene3D" id="3.40.50.12090">
    <property type="match status" value="2"/>
</dbReference>
<dbReference type="Pfam" id="PF07532">
    <property type="entry name" value="Big_4"/>
    <property type="match status" value="1"/>
</dbReference>
<dbReference type="EMBL" id="CP003639">
    <property type="protein sequence ID" value="AFM41767.1"/>
    <property type="molecule type" value="Genomic_DNA"/>
</dbReference>
<dbReference type="PANTHER" id="PTHR30032">
    <property type="entry name" value="N-ACETYLMURAMOYL-L-ALANINE AMIDASE-RELATED"/>
    <property type="match status" value="1"/>
</dbReference>
<keyword evidence="1" id="KW-0732">Signal</keyword>
<evidence type="ECO:0000313" key="3">
    <source>
        <dbReference type="EMBL" id="AFM41767.1"/>
    </source>
</evidence>
<keyword evidence="4" id="KW-1185">Reference proteome</keyword>
<name>I4D7J3_DESAJ</name>
<dbReference type="Proteomes" id="UP000002892">
    <property type="component" value="Chromosome"/>
</dbReference>
<dbReference type="STRING" id="646529.Desaci_2853"/>
<dbReference type="PANTHER" id="PTHR30032:SF8">
    <property type="entry name" value="GERMINATION-SPECIFIC N-ACETYLMURAMOYL-L-ALANINE AMIDASE"/>
    <property type="match status" value="1"/>
</dbReference>
<feature type="signal peptide" evidence="1">
    <location>
        <begin position="1"/>
        <end position="23"/>
    </location>
</feature>
<dbReference type="InterPro" id="IPR011081">
    <property type="entry name" value="Big_4"/>
</dbReference>
<dbReference type="AlphaFoldDB" id="I4D7J3"/>
<dbReference type="KEGG" id="dai:Desaci_2853"/>
<dbReference type="HOGENOM" id="CLU_028455_4_0_9"/>
<feature type="chain" id="PRO_5003688659" evidence="1">
    <location>
        <begin position="24"/>
        <end position="543"/>
    </location>
</feature>
<sequence>MKKLTSMLLIVLFTFSSALPASATTNDSTISPIINRIAGQDRYDTSSAIAEQGWPNGSPNCILTYGGSYTDSLAAAPLAKKYDAPILLTDSTTLPAATQKALIDLKTKNVTIIGGTGVISASIDSELQSMGITTNRIYGNDKYETAIAVAEQVTSTPSMLFVCPADDFADALSISPIAAIKQDPIILVPQNNIPDSVQNYISANKSIVKTYVIGTLDEIDNNTASQFPDSERISGNDRYSTNIAVNNQFATAFSDKIIAMASGEQFPDALSGSVWAAKMAAPIILINDSPADVTRSYYQNRISKSLNSSSNVSPCVYVFGGTAVIPDSVVTGLGQGNAGVSRLSVVNVSTTMGVAPELPSTVTATMYDGTTKTVNVTWPYIDSSRYQYIGSFCVRGSIAESTTVEPIATVYVQDKTPVSTLTVDQVQQEIVGTWRTSDMKNTLKFDSDGTLEVTDVETGYTNNYKASYSFPNSTIIKISTSSGTEEDNFLLMGNYLEIYNMGIPRTTGDNIIAGDAAYSGFLNHPIGFPPSTDPVNFIFTKID</sequence>
<dbReference type="InterPro" id="IPR007253">
    <property type="entry name" value="Cell_wall-bd_2"/>
</dbReference>
<dbReference type="eggNOG" id="COG2247">
    <property type="taxonomic scope" value="Bacteria"/>
</dbReference>
<gene>
    <name evidence="3" type="ordered locus">Desaci_2853</name>
</gene>
<dbReference type="RefSeq" id="WP_014827761.1">
    <property type="nucleotide sequence ID" value="NC_018068.1"/>
</dbReference>
<dbReference type="InterPro" id="IPR051922">
    <property type="entry name" value="Bact_Sporulation_Assoc"/>
</dbReference>
<accession>I4D7J3</accession>
<evidence type="ECO:0000256" key="1">
    <source>
        <dbReference type="SAM" id="SignalP"/>
    </source>
</evidence>
<protein>
    <submittedName>
        <fullName evidence="3">Cell wall-binding protein</fullName>
    </submittedName>
</protein>